<proteinExistence type="predicted"/>
<keyword evidence="1" id="KW-0614">Plasmid</keyword>
<evidence type="ECO:0000313" key="1">
    <source>
        <dbReference type="EMBL" id="ALL42226.1"/>
    </source>
</evidence>
<dbReference type="AlphaFoldDB" id="A0A189PGA3"/>
<protein>
    <submittedName>
        <fullName evidence="1">Uncharacterized protein</fullName>
    </submittedName>
</protein>
<organism evidence="1">
    <name type="scientific">Aeromonas salmonicida subsp. salmonicida</name>
    <dbReference type="NCBI Taxonomy" id="29491"/>
    <lineage>
        <taxon>Bacteria</taxon>
        <taxon>Pseudomonadati</taxon>
        <taxon>Pseudomonadota</taxon>
        <taxon>Gammaproteobacteria</taxon>
        <taxon>Aeromonadales</taxon>
        <taxon>Aeromonadaceae</taxon>
        <taxon>Aeromonas</taxon>
    </lineage>
</organism>
<reference evidence="1" key="1">
    <citation type="submission" date="2015-06" db="EMBL/GenBank/DDBJ databases">
        <title>Antimicrobial resistance-carrying plasmid pAsa4 variants found in Aeromonas salmonicida subsp. salmonicida: general architecture, construction blocks and gene elimination.</title>
        <authorList>
            <person name="Tanaka K.H."/>
            <person name="Vincent A.T."/>
            <person name="Trudel M.V."/>
            <person name="Paquet V.E."/>
            <person name="Frenette M."/>
            <person name="Charette S.J."/>
        </authorList>
    </citation>
    <scope>NUCLEOTIDE SEQUENCE</scope>
    <source>
        <strain evidence="1">01-B522</strain>
        <plasmid evidence="1">pAsa4b</plasmid>
    </source>
</reference>
<name>A0A189PGA3_AERSS</name>
<geneLocation type="plasmid" evidence="1">
    <name>pAsa4b</name>
</geneLocation>
<dbReference type="EMBL" id="KT033469">
    <property type="protein sequence ID" value="ALL42226.1"/>
    <property type="molecule type" value="Genomic_DNA"/>
</dbReference>
<sequence>MVGAPKRWLIVLSEPTNQISIQTQRGDMPPSGPCFLPIMKEENMGLPNPYTLAETLEKPRYVLTETRRTDSLELLDKAVNKSREDDAYAKQLETALLHGSTLECWDLFSVFGDYNAPPRETFPPYPYKDAVNGIDSGMLAVKLEGQAPGAMQESIDFVKLMRGIA</sequence>
<accession>A0A189PGA3</accession>